<evidence type="ECO:0000313" key="6">
    <source>
        <dbReference type="Proteomes" id="UP000186156"/>
    </source>
</evidence>
<name>A0A1N7KV73_9BACL</name>
<evidence type="ECO:0000256" key="1">
    <source>
        <dbReference type="ARBA" id="ARBA00022428"/>
    </source>
</evidence>
<dbReference type="Gene3D" id="3.40.50.1820">
    <property type="entry name" value="alpha/beta hydrolase"/>
    <property type="match status" value="1"/>
</dbReference>
<dbReference type="PRINTS" id="PR00412">
    <property type="entry name" value="EPOXHYDRLASE"/>
</dbReference>
<protein>
    <recommendedName>
        <fullName evidence="3">Putative 2-succinyl-6-hydroxy-2,4-cyclohexadiene-1-carboxylate synthase</fullName>
        <shortName evidence="3">SHCHC synthase</shortName>
        <ecNumber evidence="3">4.2.99.20</ecNumber>
    </recommendedName>
</protein>
<dbReference type="RefSeq" id="WP_076345072.1">
    <property type="nucleotide sequence ID" value="NZ_FTOO01000002.1"/>
</dbReference>
<dbReference type="UniPathway" id="UPA00079"/>
<evidence type="ECO:0000313" key="5">
    <source>
        <dbReference type="EMBL" id="SIS65464.1"/>
    </source>
</evidence>
<comment type="similarity">
    <text evidence="3">Belongs to the AB hydrolase superfamily. MenH family.</text>
</comment>
<proteinExistence type="inferred from homology"/>
<dbReference type="NCBIfam" id="TIGR03695">
    <property type="entry name" value="menH_SHCHC"/>
    <property type="match status" value="1"/>
</dbReference>
<dbReference type="SUPFAM" id="SSF53474">
    <property type="entry name" value="alpha/beta-Hydrolases"/>
    <property type="match status" value="1"/>
</dbReference>
<dbReference type="InterPro" id="IPR000639">
    <property type="entry name" value="Epox_hydrolase-like"/>
</dbReference>
<comment type="subunit">
    <text evidence="3">Monomer.</text>
</comment>
<dbReference type="UniPathway" id="UPA01057">
    <property type="reaction ID" value="UER00900"/>
</dbReference>
<keyword evidence="1 3" id="KW-0474">Menaquinone biosynthesis</keyword>
<comment type="catalytic activity">
    <reaction evidence="3">
        <text>5-enolpyruvoyl-6-hydroxy-2-succinyl-cyclohex-3-ene-1-carboxylate = (1R,6R)-6-hydroxy-2-succinyl-cyclohexa-2,4-diene-1-carboxylate + pyruvate</text>
        <dbReference type="Rhea" id="RHEA:25597"/>
        <dbReference type="ChEBI" id="CHEBI:15361"/>
        <dbReference type="ChEBI" id="CHEBI:58689"/>
        <dbReference type="ChEBI" id="CHEBI:58818"/>
        <dbReference type="EC" id="4.2.99.20"/>
    </reaction>
</comment>
<comment type="pathway">
    <text evidence="3">Quinol/quinone metabolism; menaquinone biosynthesis.</text>
</comment>
<accession>A0A1N7KV73</accession>
<dbReference type="EMBL" id="FTOO01000002">
    <property type="protein sequence ID" value="SIS65464.1"/>
    <property type="molecule type" value="Genomic_DNA"/>
</dbReference>
<dbReference type="InterPro" id="IPR022485">
    <property type="entry name" value="SHCHC_synthase_MenH"/>
</dbReference>
<evidence type="ECO:0000256" key="2">
    <source>
        <dbReference type="ARBA" id="ARBA00023239"/>
    </source>
</evidence>
<dbReference type="PANTHER" id="PTHR42916">
    <property type="entry name" value="2-SUCCINYL-5-ENOLPYRUVYL-6-HYDROXY-3-CYCLOHEXENE-1-CARBOXYLATE SYNTHASE"/>
    <property type="match status" value="1"/>
</dbReference>
<dbReference type="GO" id="GO:0070205">
    <property type="term" value="F:2-succinyl-6-hydroxy-2,4-cyclohexadiene-1-carboxylate synthase activity"/>
    <property type="evidence" value="ECO:0007669"/>
    <property type="project" value="UniProtKB-UniRule"/>
</dbReference>
<reference evidence="6" key="1">
    <citation type="submission" date="2017-01" db="EMBL/GenBank/DDBJ databases">
        <authorList>
            <person name="Varghese N."/>
            <person name="Submissions S."/>
        </authorList>
    </citation>
    <scope>NUCLEOTIDE SEQUENCE [LARGE SCALE GENOMIC DNA]</scope>
    <source>
        <strain evidence="6">DSM 16176</strain>
    </source>
</reference>
<dbReference type="GO" id="GO:0009234">
    <property type="term" value="P:menaquinone biosynthetic process"/>
    <property type="evidence" value="ECO:0007669"/>
    <property type="project" value="UniProtKB-UniRule"/>
</dbReference>
<dbReference type="InterPro" id="IPR029058">
    <property type="entry name" value="AB_hydrolase_fold"/>
</dbReference>
<dbReference type="HAMAP" id="MF_01660">
    <property type="entry name" value="MenH"/>
    <property type="match status" value="1"/>
</dbReference>
<dbReference type="AlphaFoldDB" id="A0A1N7KV73"/>
<organism evidence="5 6">
    <name type="scientific">Alicyclobacillus vulcanalis</name>
    <dbReference type="NCBI Taxonomy" id="252246"/>
    <lineage>
        <taxon>Bacteria</taxon>
        <taxon>Bacillati</taxon>
        <taxon>Bacillota</taxon>
        <taxon>Bacilli</taxon>
        <taxon>Bacillales</taxon>
        <taxon>Alicyclobacillaceae</taxon>
        <taxon>Alicyclobacillus</taxon>
    </lineage>
</organism>
<gene>
    <name evidence="3" type="primary">menH</name>
    <name evidence="5" type="ORF">SAMN05421799_102208</name>
</gene>
<evidence type="ECO:0000259" key="4">
    <source>
        <dbReference type="Pfam" id="PF00561"/>
    </source>
</evidence>
<keyword evidence="6" id="KW-1185">Reference proteome</keyword>
<dbReference type="PANTHER" id="PTHR42916:SF1">
    <property type="entry name" value="PROTEIN PHYLLO, CHLOROPLASTIC"/>
    <property type="match status" value="1"/>
</dbReference>
<dbReference type="InterPro" id="IPR000073">
    <property type="entry name" value="AB_hydrolase_1"/>
</dbReference>
<comment type="function">
    <text evidence="3">Catalyzes a proton abstraction reaction that results in 2,5-elimination of pyruvate from 2-succinyl-5-enolpyruvyl-6-hydroxy-3-cyclohexene-1-carboxylate (SEPHCHC) and the formation of 2-succinyl-6-hydroxy-2,4-cyclohexadiene-1-carboxylate (SHCHC).</text>
</comment>
<evidence type="ECO:0000256" key="3">
    <source>
        <dbReference type="HAMAP-Rule" id="MF_01660"/>
    </source>
</evidence>
<dbReference type="OrthoDB" id="9808398at2"/>
<comment type="pathway">
    <text evidence="3">Quinol/quinone metabolism; 1,4-dihydroxy-2-naphthoate biosynthesis; 1,4-dihydroxy-2-naphthoate from chorismate: step 3/7.</text>
</comment>
<dbReference type="Pfam" id="PF00561">
    <property type="entry name" value="Abhydrolase_1"/>
    <property type="match status" value="1"/>
</dbReference>
<sequence>MKRTALLRGVRYAYQVISGDEPCLFLHGFTGSGDVFEPVVERLARLGCRPLAILPDLLGHGQSETPPDPSRLSIQETVLDIDALLDHLGISTCRLFGYSMGGRVALAYALARPGRVRALVLESASPGLDDPAEREARRREDDQLADEIELRGLDWFIPHWERRPIFATHAALPDEEQARQRAIRLSGSAQGYAQSLRGMGTGRQPSYWNELSRLAMPVLLVTGSHDVKFTQIAQRMRSRIPTAAHAVIDGAGHTPHLEQPDRFANAILPMLCPSRGRAN</sequence>
<dbReference type="STRING" id="252246.SAMN05421799_102208"/>
<keyword evidence="2 3" id="KW-0456">Lyase</keyword>
<dbReference type="Proteomes" id="UP000186156">
    <property type="component" value="Unassembled WGS sequence"/>
</dbReference>
<dbReference type="PRINTS" id="PR00111">
    <property type="entry name" value="ABHYDROLASE"/>
</dbReference>
<feature type="domain" description="AB hydrolase-1" evidence="4">
    <location>
        <begin position="24"/>
        <end position="260"/>
    </location>
</feature>
<dbReference type="EC" id="4.2.99.20" evidence="3"/>